<protein>
    <submittedName>
        <fullName evidence="14">DEAD_2 domain-containing protein</fullName>
    </submittedName>
</protein>
<accession>T1B439</accession>
<evidence type="ECO:0000259" key="13">
    <source>
        <dbReference type="PROSITE" id="PS51193"/>
    </source>
</evidence>
<dbReference type="GO" id="GO:0046872">
    <property type="term" value="F:metal ion binding"/>
    <property type="evidence" value="ECO:0007669"/>
    <property type="project" value="UniProtKB-KW"/>
</dbReference>
<dbReference type="PANTHER" id="PTHR11472:SF34">
    <property type="entry name" value="REGULATOR OF TELOMERE ELONGATION HELICASE 1"/>
    <property type="match status" value="1"/>
</dbReference>
<dbReference type="SMART" id="SM00488">
    <property type="entry name" value="DEXDc2"/>
    <property type="match status" value="1"/>
</dbReference>
<keyword evidence="5" id="KW-0378">Hydrolase</keyword>
<dbReference type="PROSITE" id="PS51193">
    <property type="entry name" value="HELICASE_ATP_BIND_2"/>
    <property type="match status" value="1"/>
</dbReference>
<dbReference type="SMART" id="SM00491">
    <property type="entry name" value="HELICc2"/>
    <property type="match status" value="1"/>
</dbReference>
<dbReference type="GO" id="GO:0043139">
    <property type="term" value="F:5'-3' DNA helicase activity"/>
    <property type="evidence" value="ECO:0007669"/>
    <property type="project" value="UniProtKB-EC"/>
</dbReference>
<keyword evidence="4" id="KW-0227">DNA damage</keyword>
<evidence type="ECO:0000256" key="10">
    <source>
        <dbReference type="ARBA" id="ARBA00023125"/>
    </source>
</evidence>
<dbReference type="GO" id="GO:0006281">
    <property type="term" value="P:DNA repair"/>
    <property type="evidence" value="ECO:0007669"/>
    <property type="project" value="UniProtKB-KW"/>
</dbReference>
<evidence type="ECO:0000256" key="6">
    <source>
        <dbReference type="ARBA" id="ARBA00022806"/>
    </source>
</evidence>
<evidence type="ECO:0000313" key="14">
    <source>
        <dbReference type="EMBL" id="EQD64687.1"/>
    </source>
</evidence>
<dbReference type="GO" id="GO:0005524">
    <property type="term" value="F:ATP binding"/>
    <property type="evidence" value="ECO:0007669"/>
    <property type="project" value="UniProtKB-KW"/>
</dbReference>
<dbReference type="InterPro" id="IPR014013">
    <property type="entry name" value="Helic_SF1/SF2_ATP-bd_DinG/Rad3"/>
</dbReference>
<comment type="caution">
    <text evidence="14">The sequence shown here is derived from an EMBL/GenBank/DDBJ whole genome shotgun (WGS) entry which is preliminary data.</text>
</comment>
<keyword evidence="2" id="KW-0479">Metal-binding</keyword>
<keyword evidence="9" id="KW-0411">Iron-sulfur</keyword>
<dbReference type="InterPro" id="IPR010614">
    <property type="entry name" value="RAD3-like_helicase_DEAD"/>
</dbReference>
<dbReference type="InterPro" id="IPR006555">
    <property type="entry name" value="ATP-dep_Helicase_C"/>
</dbReference>
<dbReference type="Pfam" id="PF06733">
    <property type="entry name" value="DEAD_2"/>
    <property type="match status" value="1"/>
</dbReference>
<reference evidence="14" key="2">
    <citation type="journal article" date="2014" name="ISME J.">
        <title>Microbial stratification in low pH oxic and suboxic macroscopic growths along an acid mine drainage.</title>
        <authorList>
            <person name="Mendez-Garcia C."/>
            <person name="Mesa V."/>
            <person name="Sprenger R.R."/>
            <person name="Richter M."/>
            <person name="Diez M.S."/>
            <person name="Solano J."/>
            <person name="Bargiela R."/>
            <person name="Golyshina O.V."/>
            <person name="Manteca A."/>
            <person name="Ramos J.L."/>
            <person name="Gallego J.R."/>
            <person name="Llorente I."/>
            <person name="Martins Dos Santos V.A."/>
            <person name="Jensen O.N."/>
            <person name="Pelaez A.I."/>
            <person name="Sanchez J."/>
            <person name="Ferrer M."/>
        </authorList>
    </citation>
    <scope>NUCLEOTIDE SEQUENCE</scope>
</reference>
<evidence type="ECO:0000256" key="7">
    <source>
        <dbReference type="ARBA" id="ARBA00022840"/>
    </source>
</evidence>
<organism evidence="14">
    <name type="scientific">mine drainage metagenome</name>
    <dbReference type="NCBI Taxonomy" id="410659"/>
    <lineage>
        <taxon>unclassified sequences</taxon>
        <taxon>metagenomes</taxon>
        <taxon>ecological metagenomes</taxon>
    </lineage>
</organism>
<evidence type="ECO:0000256" key="8">
    <source>
        <dbReference type="ARBA" id="ARBA00023004"/>
    </source>
</evidence>
<dbReference type="GO" id="GO:0051539">
    <property type="term" value="F:4 iron, 4 sulfur cluster binding"/>
    <property type="evidence" value="ECO:0007669"/>
    <property type="project" value="UniProtKB-KW"/>
</dbReference>
<dbReference type="EMBL" id="AUZZ01001328">
    <property type="protein sequence ID" value="EQD64687.1"/>
    <property type="molecule type" value="Genomic_DNA"/>
</dbReference>
<keyword evidence="7" id="KW-0067">ATP-binding</keyword>
<sequence length="617" mass="68963">MVEYLFRFDKPRMHQGKMLDDIYKSLKAKGSILINAPTGIGKTDASLSAALTFAMENNLKVLFLTPKISQHRIAIEALNGIRDKFSTDLKFVDMVGKQKLCINDGINMIANEAFHKECEKLVRSGKCEFYKRFKDMGDMPKEIWEQALLGHNKLFAASKDYGICAYEVSSAMARDADVVIADYSHVLNPSTRPAFLKRIAGTLSNTIIIWDEAHNLVNLAASYMSDSITTRAIQRAAEELRSIGSTVDLSYLDFVLNKLAETHLAKESEAFIYKGDLPEEMTNTQADIVGQLERNALEYIEKSKARRSSLMHLSNFMRKLAEDDPAVAKIISKGNGSIRLALSCLYPDRIIDVLKEPYANIFMSATLIPLGMYSDLFGMGTAETRNYTSPFPERNRVAYVDDKVTTKYASRSISEYKAIADRLMKIKSRVKGNVAVFFPSFQVLNGVRRYVNDADSITQREGMSSAAVEELLNRLQVSDSSFLFGVLGGSLSEGVDYPKNIIKAVVVVGLPFAKPSLELGAKVAYMDGKFKGKGEEYAYRIPALIKVIQASGRAIRNENDRAAIVFMDKRYKWSTYISIIASAVKVSSSSDYLDSISEFFSEEKRKRDGTVERQMTP</sequence>
<evidence type="ECO:0000256" key="9">
    <source>
        <dbReference type="ARBA" id="ARBA00023014"/>
    </source>
</evidence>
<keyword evidence="3" id="KW-0547">Nucleotide-binding</keyword>
<feature type="domain" description="Helicase ATP-binding" evidence="13">
    <location>
        <begin position="1"/>
        <end position="269"/>
    </location>
</feature>
<keyword evidence="11" id="KW-0234">DNA repair</keyword>
<dbReference type="InterPro" id="IPR042493">
    <property type="entry name" value="XPD_DNA_FeS"/>
</dbReference>
<reference evidence="14" key="1">
    <citation type="submission" date="2013-08" db="EMBL/GenBank/DDBJ databases">
        <authorList>
            <person name="Mendez C."/>
            <person name="Richter M."/>
            <person name="Ferrer M."/>
            <person name="Sanchez J."/>
        </authorList>
    </citation>
    <scope>NUCLEOTIDE SEQUENCE</scope>
</reference>
<dbReference type="InterPro" id="IPR006554">
    <property type="entry name" value="Helicase-like_DEXD_c2"/>
</dbReference>
<keyword evidence="12" id="KW-0413">Isomerase</keyword>
<dbReference type="Gene3D" id="1.10.275.40">
    <property type="match status" value="1"/>
</dbReference>
<gene>
    <name evidence="14" type="ORF">B2A_01882</name>
</gene>
<keyword evidence="10" id="KW-0238">DNA-binding</keyword>
<evidence type="ECO:0000256" key="5">
    <source>
        <dbReference type="ARBA" id="ARBA00022801"/>
    </source>
</evidence>
<dbReference type="GO" id="GO:0016818">
    <property type="term" value="F:hydrolase activity, acting on acid anhydrides, in phosphorus-containing anhydrides"/>
    <property type="evidence" value="ECO:0007669"/>
    <property type="project" value="InterPro"/>
</dbReference>
<dbReference type="GO" id="GO:0003677">
    <property type="term" value="F:DNA binding"/>
    <property type="evidence" value="ECO:0007669"/>
    <property type="project" value="UniProtKB-KW"/>
</dbReference>
<keyword evidence="1" id="KW-0004">4Fe-4S</keyword>
<evidence type="ECO:0000256" key="3">
    <source>
        <dbReference type="ARBA" id="ARBA00022741"/>
    </source>
</evidence>
<dbReference type="Gene3D" id="3.40.50.300">
    <property type="entry name" value="P-loop containing nucleotide triphosphate hydrolases"/>
    <property type="match status" value="2"/>
</dbReference>
<proteinExistence type="predicted"/>
<dbReference type="Gene3D" id="1.10.30.20">
    <property type="entry name" value="Bacterial XPD DNA helicase, FeS cluster domain"/>
    <property type="match status" value="1"/>
</dbReference>
<evidence type="ECO:0000256" key="11">
    <source>
        <dbReference type="ARBA" id="ARBA00023204"/>
    </source>
</evidence>
<evidence type="ECO:0000256" key="4">
    <source>
        <dbReference type="ARBA" id="ARBA00022763"/>
    </source>
</evidence>
<evidence type="ECO:0000256" key="1">
    <source>
        <dbReference type="ARBA" id="ARBA00022485"/>
    </source>
</evidence>
<dbReference type="InterPro" id="IPR045028">
    <property type="entry name" value="DinG/Rad3-like"/>
</dbReference>
<keyword evidence="6" id="KW-0347">Helicase</keyword>
<dbReference type="InterPro" id="IPR027417">
    <property type="entry name" value="P-loop_NTPase"/>
</dbReference>
<dbReference type="PANTHER" id="PTHR11472">
    <property type="entry name" value="DNA REPAIR DEAD HELICASE RAD3/XP-D SUBFAMILY MEMBER"/>
    <property type="match status" value="1"/>
</dbReference>
<evidence type="ECO:0000256" key="12">
    <source>
        <dbReference type="ARBA" id="ARBA00023235"/>
    </source>
</evidence>
<dbReference type="Pfam" id="PF13307">
    <property type="entry name" value="Helicase_C_2"/>
    <property type="match status" value="1"/>
</dbReference>
<dbReference type="SUPFAM" id="SSF52540">
    <property type="entry name" value="P-loop containing nucleoside triphosphate hydrolases"/>
    <property type="match status" value="1"/>
</dbReference>
<keyword evidence="8" id="KW-0408">Iron</keyword>
<dbReference type="AlphaFoldDB" id="T1B439"/>
<evidence type="ECO:0000256" key="2">
    <source>
        <dbReference type="ARBA" id="ARBA00022723"/>
    </source>
</evidence>
<name>T1B439_9ZZZZ</name>